<dbReference type="SUPFAM" id="SSF52799">
    <property type="entry name" value="(Phosphotyrosine protein) phosphatases II"/>
    <property type="match status" value="1"/>
</dbReference>
<dbReference type="Gene3D" id="3.40.50.1820">
    <property type="entry name" value="alpha/beta hydrolase"/>
    <property type="match status" value="1"/>
</dbReference>
<protein>
    <recommendedName>
        <fullName evidence="1">Tyrosine specific protein phosphatases domain-containing protein</fullName>
    </recommendedName>
</protein>
<feature type="domain" description="Tyrosine specific protein phosphatases" evidence="1">
    <location>
        <begin position="460"/>
        <end position="533"/>
    </location>
</feature>
<dbReference type="Pfam" id="PF13350">
    <property type="entry name" value="Y_phosphatase3"/>
    <property type="match status" value="1"/>
</dbReference>
<name>A0A1E4TUY8_PACTA</name>
<evidence type="ECO:0000313" key="3">
    <source>
        <dbReference type="Proteomes" id="UP000094236"/>
    </source>
</evidence>
<dbReference type="InterPro" id="IPR026893">
    <property type="entry name" value="Tyr/Ser_Pase_IphP-type"/>
</dbReference>
<dbReference type="OrthoDB" id="449382at2759"/>
<evidence type="ECO:0000313" key="2">
    <source>
        <dbReference type="EMBL" id="ODV95547.1"/>
    </source>
</evidence>
<dbReference type="InterPro" id="IPR000387">
    <property type="entry name" value="Tyr_Pase_dom"/>
</dbReference>
<dbReference type="GO" id="GO:0004721">
    <property type="term" value="F:phosphoprotein phosphatase activity"/>
    <property type="evidence" value="ECO:0007669"/>
    <property type="project" value="InterPro"/>
</dbReference>
<dbReference type="InterPro" id="IPR029021">
    <property type="entry name" value="Prot-tyrosine_phosphatase-like"/>
</dbReference>
<dbReference type="Pfam" id="PF00561">
    <property type="entry name" value="Abhydrolase_1"/>
    <property type="match status" value="1"/>
</dbReference>
<accession>A0A1E4TUY8</accession>
<evidence type="ECO:0000259" key="1">
    <source>
        <dbReference type="PROSITE" id="PS50056"/>
    </source>
</evidence>
<organism evidence="2 3">
    <name type="scientific">Pachysolen tannophilus NRRL Y-2460</name>
    <dbReference type="NCBI Taxonomy" id="669874"/>
    <lineage>
        <taxon>Eukaryota</taxon>
        <taxon>Fungi</taxon>
        <taxon>Dikarya</taxon>
        <taxon>Ascomycota</taxon>
        <taxon>Saccharomycotina</taxon>
        <taxon>Pichiomycetes</taxon>
        <taxon>Pachysolenaceae</taxon>
        <taxon>Pachysolen</taxon>
    </lineage>
</organism>
<dbReference type="PANTHER" id="PTHR31126:SF1">
    <property type="entry name" value="TYROSINE SPECIFIC PROTEIN PHOSPHATASES DOMAIN-CONTAINING PROTEIN"/>
    <property type="match status" value="1"/>
</dbReference>
<dbReference type="SUPFAM" id="SSF53474">
    <property type="entry name" value="alpha/beta-Hydrolases"/>
    <property type="match status" value="1"/>
</dbReference>
<dbReference type="InterPro" id="IPR029058">
    <property type="entry name" value="AB_hydrolase_fold"/>
</dbReference>
<reference evidence="3" key="1">
    <citation type="submission" date="2016-05" db="EMBL/GenBank/DDBJ databases">
        <title>Comparative genomics of biotechnologically important yeasts.</title>
        <authorList>
            <consortium name="DOE Joint Genome Institute"/>
            <person name="Riley R."/>
            <person name="Haridas S."/>
            <person name="Wolfe K.H."/>
            <person name="Lopes M.R."/>
            <person name="Hittinger C.T."/>
            <person name="Goker M."/>
            <person name="Salamov A."/>
            <person name="Wisecaver J."/>
            <person name="Long T.M."/>
            <person name="Aerts A.L."/>
            <person name="Barry K."/>
            <person name="Choi C."/>
            <person name="Clum A."/>
            <person name="Coughlan A.Y."/>
            <person name="Deshpande S."/>
            <person name="Douglass A.P."/>
            <person name="Hanson S.J."/>
            <person name="Klenk H.-P."/>
            <person name="Labutti K."/>
            <person name="Lapidus A."/>
            <person name="Lindquist E."/>
            <person name="Lipzen A."/>
            <person name="Meier-Kolthoff J.P."/>
            <person name="Ohm R.A."/>
            <person name="Otillar R.P."/>
            <person name="Pangilinan J."/>
            <person name="Peng Y."/>
            <person name="Rokas A."/>
            <person name="Rosa C.A."/>
            <person name="Scheuner C."/>
            <person name="Sibirny A.A."/>
            <person name="Slot J.C."/>
            <person name="Stielow J.B."/>
            <person name="Sun H."/>
            <person name="Kurtzman C.P."/>
            <person name="Blackwell M."/>
            <person name="Grigoriev I.V."/>
            <person name="Jeffries T.W."/>
        </authorList>
    </citation>
    <scope>NUCLEOTIDE SEQUENCE [LARGE SCALE GENOMIC DNA]</scope>
    <source>
        <strain evidence="3">NRRL Y-2460</strain>
    </source>
</reference>
<dbReference type="STRING" id="669874.A0A1E4TUY8"/>
<dbReference type="PROSITE" id="PS50056">
    <property type="entry name" value="TYR_PHOSPHATASE_2"/>
    <property type="match status" value="1"/>
</dbReference>
<dbReference type="InterPro" id="IPR000073">
    <property type="entry name" value="AB_hydrolase_1"/>
</dbReference>
<dbReference type="AlphaFoldDB" id="A0A1E4TUY8"/>
<keyword evidence="3" id="KW-1185">Reference proteome</keyword>
<dbReference type="PANTHER" id="PTHR31126">
    <property type="entry name" value="TYROSINE-PROTEIN PHOSPHATASE"/>
    <property type="match status" value="1"/>
</dbReference>
<dbReference type="Gene3D" id="3.90.190.10">
    <property type="entry name" value="Protein tyrosine phosphatase superfamily"/>
    <property type="match status" value="1"/>
</dbReference>
<dbReference type="Proteomes" id="UP000094236">
    <property type="component" value="Unassembled WGS sequence"/>
</dbReference>
<sequence length="612" mass="70889">MSSKGPRVKPLNFNEQKIFVKFPNSSNQENEKGLSAIFTSPHALFDEDFYSKGYSPSTHKLVILLHGNGGHKNYCYNSILAQELASKLGIFSIRFDFRGCGDSQDCKNLEIGRTIDQDIEDLELIIDKAINGGFNNMYFSISGIVAHSRGTLTMFKWALKQQEILEKNEKNYIFVPNLINCSGRFDYSLHLPSVKRKHLDWEDKKGYYIYGYKNGEYKEYLVPKNETLHLTSHKDLNKIKFLHNDVLSIYGLNENVIPLEDTTKFANLLGNKHQLEFIPNADHNFFGDINNLEDPMPLNAIGKVNYNYKVSEIIVNFFSHESELSRFYNRTINISSVSRWKKIEGVANFRDIGGWRVKTNKFIKPHIGYRSALLSKITPKGIDAFKELNINTIFDLRSIEECEKDDYLNIEGVKRYFVPVVNSLASPEDLMMIYKNLVISWATYEEIYQDILTQGANAFKQIFLFIRDHPGEPFLYHCTAGKDRTGIMTMLIYLLCGLDKITISKEYELTTEGLKPNIENMRKHFLQTLKNIDKEKEFYQAYEKSIVKGRKNWSIEEEGFQNVVSSRCEAMLNTIEMFNKKFGGITNYMLKHMDFKEEDLNIIRNNLICDDL</sequence>
<proteinExistence type="predicted"/>
<gene>
    <name evidence="2" type="ORF">PACTADRAFT_50254</name>
</gene>
<dbReference type="EMBL" id="KV454014">
    <property type="protein sequence ID" value="ODV95547.1"/>
    <property type="molecule type" value="Genomic_DNA"/>
</dbReference>